<protein>
    <recommendedName>
        <fullName evidence="2">Methyltransferase type 12 domain-containing protein</fullName>
    </recommendedName>
</protein>
<accession>A0A2W2F6W3</accession>
<dbReference type="InterPro" id="IPR050444">
    <property type="entry name" value="Polyketide_Synthase"/>
</dbReference>
<proteinExistence type="predicted"/>
<dbReference type="Pfam" id="PF08242">
    <property type="entry name" value="Methyltransf_12"/>
    <property type="match status" value="1"/>
</dbReference>
<dbReference type="SUPFAM" id="SSF53335">
    <property type="entry name" value="S-adenosyl-L-methionine-dependent methyltransferases"/>
    <property type="match status" value="1"/>
</dbReference>
<evidence type="ECO:0000259" key="2">
    <source>
        <dbReference type="Pfam" id="PF08242"/>
    </source>
</evidence>
<dbReference type="Gene3D" id="3.40.50.150">
    <property type="entry name" value="Vaccinia Virus protein VP39"/>
    <property type="match status" value="1"/>
</dbReference>
<dbReference type="Proteomes" id="UP000248544">
    <property type="component" value="Unassembled WGS sequence"/>
</dbReference>
<dbReference type="InterPro" id="IPR013217">
    <property type="entry name" value="Methyltransf_12"/>
</dbReference>
<dbReference type="RefSeq" id="WP_146607927.1">
    <property type="nucleotide sequence ID" value="NZ_POUA01000703.1"/>
</dbReference>
<evidence type="ECO:0000313" key="4">
    <source>
        <dbReference type="Proteomes" id="UP000248544"/>
    </source>
</evidence>
<keyword evidence="1" id="KW-0808">Transferase</keyword>
<keyword evidence="4" id="KW-1185">Reference proteome</keyword>
<gene>
    <name evidence="3" type="ORF">C1I98_38705</name>
</gene>
<feature type="non-terminal residue" evidence="3">
    <location>
        <position position="513"/>
    </location>
</feature>
<evidence type="ECO:0000256" key="1">
    <source>
        <dbReference type="ARBA" id="ARBA00022679"/>
    </source>
</evidence>
<feature type="non-terminal residue" evidence="3">
    <location>
        <position position="1"/>
    </location>
</feature>
<feature type="domain" description="Methyltransferase type 12" evidence="2">
    <location>
        <begin position="310"/>
        <end position="413"/>
    </location>
</feature>
<sequence length="513" mass="54698">HGLADPLGTGPSHPAAAELAAWVAARGRSGVQAAVVDLGPGDPPAHLPLLRPGVTYGRRGRRWWALLPRPVPLGPPTEVTGGPNALVVADVPAGRAVAAGLASAGVRVVGSVTDGPRPAELVPRTVAGDAPWRPADSRLSARPDLIAALNRYAGGLMGRFLLDRAGTRQMFTPGELRRRLDPGDRIPRMAEFVIRSAVEEGFLHEGPDGHRVAAGAPDLVAAALDARRELAEVTGGVRMLDRIADALPHVFDGEREPVAVLWPDGDESMLRAHLGDCQVEIYDGAACLAALRRSVRDIHARWGGGPLRILEIGAGHGGFTWPLIDDWPGRENVDYHFTDISTLLVRRAAKRAADRDITGMRFSTYDITRDPIAQGLPAGGFDLVIAYNVIHVAPSVHAALRRIGGLLSPAGMLAMVEVTQVDRWSHLLWGLAPGWWAFDDDLRRDSIHLDAPTWERVLHESGMPRVALVPGDPEFDHTLILAAPDHRPAPEDADALVYLVTGGDMAAASSGAG</sequence>
<dbReference type="PANTHER" id="PTHR45681">
    <property type="entry name" value="POLYKETIDE SYNTHASE 44-RELATED"/>
    <property type="match status" value="1"/>
</dbReference>
<name>A0A2W2F6W3_9ACTN</name>
<organism evidence="3 4">
    <name type="scientific">Spongiactinospora gelatinilytica</name>
    <dbReference type="NCBI Taxonomy" id="2666298"/>
    <lineage>
        <taxon>Bacteria</taxon>
        <taxon>Bacillati</taxon>
        <taxon>Actinomycetota</taxon>
        <taxon>Actinomycetes</taxon>
        <taxon>Streptosporangiales</taxon>
        <taxon>Streptosporangiaceae</taxon>
        <taxon>Spongiactinospora</taxon>
    </lineage>
</organism>
<dbReference type="AlphaFoldDB" id="A0A2W2F6W3"/>
<comment type="caution">
    <text evidence="3">The sequence shown here is derived from an EMBL/GenBank/DDBJ whole genome shotgun (WGS) entry which is preliminary data.</text>
</comment>
<dbReference type="GO" id="GO:0016740">
    <property type="term" value="F:transferase activity"/>
    <property type="evidence" value="ECO:0007669"/>
    <property type="project" value="UniProtKB-KW"/>
</dbReference>
<dbReference type="PANTHER" id="PTHR45681:SF6">
    <property type="entry name" value="POLYKETIDE SYNTHASE 37"/>
    <property type="match status" value="1"/>
</dbReference>
<dbReference type="EMBL" id="POUA01000703">
    <property type="protein sequence ID" value="PZG17287.1"/>
    <property type="molecule type" value="Genomic_DNA"/>
</dbReference>
<dbReference type="InterPro" id="IPR029063">
    <property type="entry name" value="SAM-dependent_MTases_sf"/>
</dbReference>
<reference evidence="3 4" key="1">
    <citation type="submission" date="2018-01" db="EMBL/GenBank/DDBJ databases">
        <title>Draft genome sequence of Sphaerisporangium sp. 7K107.</title>
        <authorList>
            <person name="Sahin N."/>
            <person name="Saygin H."/>
            <person name="Ay H."/>
        </authorList>
    </citation>
    <scope>NUCLEOTIDE SEQUENCE [LARGE SCALE GENOMIC DNA]</scope>
    <source>
        <strain evidence="3 4">7K107</strain>
    </source>
</reference>
<evidence type="ECO:0000313" key="3">
    <source>
        <dbReference type="EMBL" id="PZG17287.1"/>
    </source>
</evidence>